<evidence type="ECO:0000256" key="6">
    <source>
        <dbReference type="PIRSR" id="PIRSR600760-2"/>
    </source>
</evidence>
<dbReference type="InterPro" id="IPR000760">
    <property type="entry name" value="Inositol_monophosphatase-like"/>
</dbReference>
<dbReference type="STRING" id="401472.CUREI_03600"/>
<dbReference type="KEGG" id="cuv:CUREI_03600"/>
<dbReference type="EMBL" id="CP009215">
    <property type="protein sequence ID" value="AIL96498.1"/>
    <property type="molecule type" value="Genomic_DNA"/>
</dbReference>
<dbReference type="InterPro" id="IPR050725">
    <property type="entry name" value="CysQ/Inositol_MonoPase"/>
</dbReference>
<dbReference type="PRINTS" id="PR00377">
    <property type="entry name" value="IMPHPHTASES"/>
</dbReference>
<evidence type="ECO:0000256" key="5">
    <source>
        <dbReference type="ARBA" id="ARBA00042530"/>
    </source>
</evidence>
<dbReference type="RefSeq" id="WP_038610444.1">
    <property type="nucleotide sequence ID" value="NZ_CP009215.1"/>
</dbReference>
<evidence type="ECO:0000256" key="3">
    <source>
        <dbReference type="ARBA" id="ARBA00022842"/>
    </source>
</evidence>
<dbReference type="PANTHER" id="PTHR43028:SF5">
    <property type="entry name" value="3'(2'),5'-BISPHOSPHATE NUCLEOTIDASE 1"/>
    <property type="match status" value="1"/>
</dbReference>
<dbReference type="InterPro" id="IPR020583">
    <property type="entry name" value="Inositol_monoP_metal-BS"/>
</dbReference>
<dbReference type="Gene3D" id="3.30.540.10">
    <property type="entry name" value="Fructose-1,6-Bisphosphatase, subunit A, domain 1"/>
    <property type="match status" value="1"/>
</dbReference>
<dbReference type="GO" id="GO:0008441">
    <property type="term" value="F:3'(2'),5'-bisphosphate nucleotidase activity"/>
    <property type="evidence" value="ECO:0007669"/>
    <property type="project" value="UniProtKB-EC"/>
</dbReference>
<feature type="binding site" evidence="6">
    <location>
        <position position="82"/>
    </location>
    <ligand>
        <name>Mg(2+)</name>
        <dbReference type="ChEBI" id="CHEBI:18420"/>
        <label>1</label>
        <note>catalytic</note>
    </ligand>
</feature>
<organism evidence="7 8">
    <name type="scientific">Corynebacterium ureicelerivorans</name>
    <dbReference type="NCBI Taxonomy" id="401472"/>
    <lineage>
        <taxon>Bacteria</taxon>
        <taxon>Bacillati</taxon>
        <taxon>Actinomycetota</taxon>
        <taxon>Actinomycetes</taxon>
        <taxon>Mycobacteriales</taxon>
        <taxon>Corynebacteriaceae</taxon>
        <taxon>Corynebacterium</taxon>
    </lineage>
</organism>
<proteinExistence type="predicted"/>
<feature type="binding site" evidence="6">
    <location>
        <position position="192"/>
    </location>
    <ligand>
        <name>Mg(2+)</name>
        <dbReference type="ChEBI" id="CHEBI:18420"/>
        <label>1</label>
        <note>catalytic</note>
    </ligand>
</feature>
<dbReference type="PANTHER" id="PTHR43028">
    <property type="entry name" value="3'(2'),5'-BISPHOSPHATE NUCLEOTIDASE 1"/>
    <property type="match status" value="1"/>
</dbReference>
<accession>A0A077HHJ4</accession>
<sequence length="257" mass="27438">MTAQYSDSRLTNLIAEGTGEILKGVRGVGLLRGRELGEAGDELAQNWIARVLAQHRPEDGFLSEEAADDHDRLSKDRVWIVDPLDGTKEFATGRQDWAVHVALVEDGVPTHAAVGLPDLGVVFKSSDVRHVSGPFAGKVAMSRNRPPAVAAHVAQALGFEAEPVGSAGAKAMHVLLGDYDAYVHAGGQYEWDQAAPVGVALAAGLHASRLDGSALRYNNADTYIPDIVICRPELADDILEAAARYRDEHGTFEGVAK</sequence>
<dbReference type="Pfam" id="PF00459">
    <property type="entry name" value="Inositol_P"/>
    <property type="match status" value="1"/>
</dbReference>
<keyword evidence="3 6" id="KW-0460">Magnesium</keyword>
<protein>
    <recommendedName>
        <fullName evidence="4">3'(2'),5-bisphosphonucleoside 3'(2')-phosphohydrolase</fullName>
    </recommendedName>
    <alternativeName>
        <fullName evidence="5">DPNPase</fullName>
    </alternativeName>
</protein>
<evidence type="ECO:0000256" key="4">
    <source>
        <dbReference type="ARBA" id="ARBA00041694"/>
    </source>
</evidence>
<evidence type="ECO:0000313" key="7">
    <source>
        <dbReference type="EMBL" id="AIL96498.1"/>
    </source>
</evidence>
<evidence type="ECO:0000256" key="1">
    <source>
        <dbReference type="ARBA" id="ARBA00001625"/>
    </source>
</evidence>
<reference evidence="7 8" key="1">
    <citation type="submission" date="2014-08" db="EMBL/GenBank/DDBJ databases">
        <title>Complete genome sequence of Corynebacterium ureicelerivorans DSM 45051, a lipophilic and urea-splitting isolate from a blood culture of a septicaemia patient.</title>
        <authorList>
            <person name="Tippelt A."/>
            <person name="Albersmeier A."/>
            <person name="Brinkrolf K."/>
            <person name="Ruckert C."/>
            <person name="Tauch A."/>
        </authorList>
    </citation>
    <scope>NUCLEOTIDE SEQUENCE [LARGE SCALE GENOMIC DNA]</scope>
    <source>
        <strain evidence="7 8">IMMIB RIV-2301</strain>
    </source>
</reference>
<feature type="binding site" evidence="6">
    <location>
        <position position="64"/>
    </location>
    <ligand>
        <name>Mg(2+)</name>
        <dbReference type="ChEBI" id="CHEBI:18420"/>
        <label>1</label>
        <note>catalytic</note>
    </ligand>
</feature>
<name>A0A077HHJ4_9CORY</name>
<keyword evidence="2 6" id="KW-0479">Metal-binding</keyword>
<comment type="catalytic activity">
    <reaction evidence="1">
        <text>adenosine 3',5'-bisphosphate + H2O = AMP + phosphate</text>
        <dbReference type="Rhea" id="RHEA:10040"/>
        <dbReference type="ChEBI" id="CHEBI:15377"/>
        <dbReference type="ChEBI" id="CHEBI:43474"/>
        <dbReference type="ChEBI" id="CHEBI:58343"/>
        <dbReference type="ChEBI" id="CHEBI:456215"/>
        <dbReference type="EC" id="3.1.3.7"/>
    </reaction>
</comment>
<dbReference type="CDD" id="cd01638">
    <property type="entry name" value="CysQ"/>
    <property type="match status" value="1"/>
</dbReference>
<dbReference type="GO" id="GO:0046872">
    <property type="term" value="F:metal ion binding"/>
    <property type="evidence" value="ECO:0007669"/>
    <property type="project" value="UniProtKB-KW"/>
</dbReference>
<dbReference type="Gene3D" id="3.40.190.80">
    <property type="match status" value="1"/>
</dbReference>
<feature type="binding site" evidence="6">
    <location>
        <position position="84"/>
    </location>
    <ligand>
        <name>Mg(2+)</name>
        <dbReference type="ChEBI" id="CHEBI:18420"/>
        <label>1</label>
        <note>catalytic</note>
    </ligand>
</feature>
<dbReference type="GO" id="GO:0050427">
    <property type="term" value="P:3'-phosphoadenosine 5'-phosphosulfate metabolic process"/>
    <property type="evidence" value="ECO:0007669"/>
    <property type="project" value="TreeGrafter"/>
</dbReference>
<dbReference type="AlphaFoldDB" id="A0A077HHJ4"/>
<evidence type="ECO:0000256" key="2">
    <source>
        <dbReference type="ARBA" id="ARBA00022723"/>
    </source>
</evidence>
<dbReference type="Proteomes" id="UP000028939">
    <property type="component" value="Chromosome"/>
</dbReference>
<comment type="cofactor">
    <cofactor evidence="6">
        <name>Mg(2+)</name>
        <dbReference type="ChEBI" id="CHEBI:18420"/>
    </cofactor>
</comment>
<feature type="binding site" evidence="6">
    <location>
        <position position="85"/>
    </location>
    <ligand>
        <name>Mg(2+)</name>
        <dbReference type="ChEBI" id="CHEBI:18420"/>
        <label>1</label>
        <note>catalytic</note>
    </ligand>
</feature>
<dbReference type="OrthoDB" id="9772456at2"/>
<evidence type="ECO:0000313" key="8">
    <source>
        <dbReference type="Proteomes" id="UP000028939"/>
    </source>
</evidence>
<keyword evidence="8" id="KW-1185">Reference proteome</keyword>
<dbReference type="PROSITE" id="PS00629">
    <property type="entry name" value="IMP_1"/>
    <property type="match status" value="1"/>
</dbReference>
<dbReference type="GO" id="GO:0000103">
    <property type="term" value="P:sulfate assimilation"/>
    <property type="evidence" value="ECO:0007669"/>
    <property type="project" value="TreeGrafter"/>
</dbReference>
<dbReference type="SUPFAM" id="SSF56655">
    <property type="entry name" value="Carbohydrate phosphatase"/>
    <property type="match status" value="1"/>
</dbReference>
<gene>
    <name evidence="7" type="ORF">CUREI_03600</name>
</gene>
<dbReference type="HOGENOM" id="CLU_071517_0_0_11"/>